<feature type="compositionally biased region" description="Polar residues" evidence="1">
    <location>
        <begin position="9"/>
        <end position="22"/>
    </location>
</feature>
<keyword evidence="3" id="KW-1185">Reference proteome</keyword>
<dbReference type="EMBL" id="JAIVGD010000011">
    <property type="protein sequence ID" value="KAH0770108.1"/>
    <property type="molecule type" value="Genomic_DNA"/>
</dbReference>
<evidence type="ECO:0000313" key="3">
    <source>
        <dbReference type="Proteomes" id="UP000826656"/>
    </source>
</evidence>
<protein>
    <submittedName>
        <fullName evidence="2">Uncharacterized protein</fullName>
    </submittedName>
</protein>
<feature type="compositionally biased region" description="Polar residues" evidence="1">
    <location>
        <begin position="31"/>
        <end position="48"/>
    </location>
</feature>
<evidence type="ECO:0000313" key="2">
    <source>
        <dbReference type="EMBL" id="KAH0770108.1"/>
    </source>
</evidence>
<evidence type="ECO:0000256" key="1">
    <source>
        <dbReference type="SAM" id="MobiDB-lite"/>
    </source>
</evidence>
<comment type="caution">
    <text evidence="2">The sequence shown here is derived from an EMBL/GenBank/DDBJ whole genome shotgun (WGS) entry which is preliminary data.</text>
</comment>
<sequence>MAQKVHVVKSSSGQLQEQYNHVQDQEEDANYVSSYQGGSNEQRTNYQGGQDHDQWRPLQQWNSNHGWNNQQNKQGWSANSQGNRGAGSSQAYNASRDLCTSKATNLHPITIKQSGSSKDEPIGKNFQEKRMQSRCAQACSDTMVIERKRVPGVGENDFALGRGEFQCHPLEMRNMKLCLGLGS</sequence>
<dbReference type="Proteomes" id="UP000826656">
    <property type="component" value="Unassembled WGS sequence"/>
</dbReference>
<feature type="region of interest" description="Disordered" evidence="1">
    <location>
        <begin position="1"/>
        <end position="92"/>
    </location>
</feature>
<organism evidence="2 3">
    <name type="scientific">Solanum tuberosum</name>
    <name type="common">Potato</name>
    <dbReference type="NCBI Taxonomy" id="4113"/>
    <lineage>
        <taxon>Eukaryota</taxon>
        <taxon>Viridiplantae</taxon>
        <taxon>Streptophyta</taxon>
        <taxon>Embryophyta</taxon>
        <taxon>Tracheophyta</taxon>
        <taxon>Spermatophyta</taxon>
        <taxon>Magnoliopsida</taxon>
        <taxon>eudicotyledons</taxon>
        <taxon>Gunneridae</taxon>
        <taxon>Pentapetalae</taxon>
        <taxon>asterids</taxon>
        <taxon>lamiids</taxon>
        <taxon>Solanales</taxon>
        <taxon>Solanaceae</taxon>
        <taxon>Solanoideae</taxon>
        <taxon>Solaneae</taxon>
        <taxon>Solanum</taxon>
    </lineage>
</organism>
<name>A0ABQ7VNV9_SOLTU</name>
<accession>A0ABQ7VNV9</accession>
<feature type="compositionally biased region" description="Polar residues" evidence="1">
    <location>
        <begin position="57"/>
        <end position="92"/>
    </location>
</feature>
<gene>
    <name evidence="2" type="ORF">KY290_014089</name>
</gene>
<proteinExistence type="predicted"/>
<reference evidence="2 3" key="1">
    <citation type="journal article" date="2021" name="bioRxiv">
        <title>Chromosome-scale and haplotype-resolved genome assembly of a tetraploid potato cultivar.</title>
        <authorList>
            <person name="Sun H."/>
            <person name="Jiao W.-B."/>
            <person name="Krause K."/>
            <person name="Campoy J.A."/>
            <person name="Goel M."/>
            <person name="Folz-Donahue K."/>
            <person name="Kukat C."/>
            <person name="Huettel B."/>
            <person name="Schneeberger K."/>
        </authorList>
    </citation>
    <scope>NUCLEOTIDE SEQUENCE [LARGE SCALE GENOMIC DNA]</scope>
    <source>
        <strain evidence="2">SolTubOtavaFocal</strain>
        <tissue evidence="2">Leaves</tissue>
    </source>
</reference>